<evidence type="ECO:0000313" key="2">
    <source>
        <dbReference type="EnsemblMetazoa" id="PPA17630.1"/>
    </source>
</evidence>
<reference evidence="2" key="2">
    <citation type="submission" date="2022-06" db="UniProtKB">
        <authorList>
            <consortium name="EnsemblMetazoa"/>
        </authorList>
    </citation>
    <scope>IDENTIFICATION</scope>
    <source>
        <strain evidence="2">PS312</strain>
    </source>
</reference>
<accession>A0A8R1YH48</accession>
<dbReference type="AlphaFoldDB" id="A0A2A6C6G5"/>
<organism evidence="2 3">
    <name type="scientific">Pristionchus pacificus</name>
    <name type="common">Parasitic nematode worm</name>
    <dbReference type="NCBI Taxonomy" id="54126"/>
    <lineage>
        <taxon>Eukaryota</taxon>
        <taxon>Metazoa</taxon>
        <taxon>Ecdysozoa</taxon>
        <taxon>Nematoda</taxon>
        <taxon>Chromadorea</taxon>
        <taxon>Rhabditida</taxon>
        <taxon>Rhabditina</taxon>
        <taxon>Diplogasteromorpha</taxon>
        <taxon>Diplogasteroidea</taxon>
        <taxon>Neodiplogasteridae</taxon>
        <taxon>Pristionchus</taxon>
    </lineage>
</organism>
<accession>A0A2A6C6G5</accession>
<gene>
    <name evidence="2" type="primary">WBGene00107184</name>
</gene>
<reference evidence="3" key="1">
    <citation type="journal article" date="2008" name="Nat. Genet.">
        <title>The Pristionchus pacificus genome provides a unique perspective on nematode lifestyle and parasitism.</title>
        <authorList>
            <person name="Dieterich C."/>
            <person name="Clifton S.W."/>
            <person name="Schuster L.N."/>
            <person name="Chinwalla A."/>
            <person name="Delehaunty K."/>
            <person name="Dinkelacker I."/>
            <person name="Fulton L."/>
            <person name="Fulton R."/>
            <person name="Godfrey J."/>
            <person name="Minx P."/>
            <person name="Mitreva M."/>
            <person name="Roeseler W."/>
            <person name="Tian H."/>
            <person name="Witte H."/>
            <person name="Yang S.P."/>
            <person name="Wilson R.K."/>
            <person name="Sommer R.J."/>
        </authorList>
    </citation>
    <scope>NUCLEOTIDE SEQUENCE [LARGE SCALE GENOMIC DNA]</scope>
    <source>
        <strain evidence="3">PS312</strain>
    </source>
</reference>
<feature type="compositionally biased region" description="Basic and acidic residues" evidence="1">
    <location>
        <begin position="143"/>
        <end position="154"/>
    </location>
</feature>
<proteinExistence type="predicted"/>
<feature type="region of interest" description="Disordered" evidence="1">
    <location>
        <begin position="129"/>
        <end position="161"/>
    </location>
</feature>
<protein>
    <submittedName>
        <fullName evidence="2">Uncharacterized protein</fullName>
    </submittedName>
</protein>
<name>A0A2A6C6G5_PRIPA</name>
<evidence type="ECO:0000256" key="1">
    <source>
        <dbReference type="SAM" id="MobiDB-lite"/>
    </source>
</evidence>
<dbReference type="Proteomes" id="UP000005239">
    <property type="component" value="Unassembled WGS sequence"/>
</dbReference>
<keyword evidence="3" id="KW-1185">Reference proteome</keyword>
<dbReference type="EnsemblMetazoa" id="PPA17630.1">
    <property type="protein sequence ID" value="PPA17630.1"/>
    <property type="gene ID" value="WBGene00107184"/>
</dbReference>
<sequence length="211" mass="24931">MRNIKRMMENAALCKLKFFDYRDQILDKTVHVQDESTLHLDKPFSFLISVTRSISERIQKKFDLELDRLEPLSQRDVELRVHKARKTAKAFEKLMNQMEMTKNSEIETVAKEVDALMVIVNEISKRNTKRKEESKKLKRMKQEKRDEMEEERKQPLRRMGIGDIKEEPLDQYVFDLNQNDVRDGEARGASSRYTVPPPSLLSHFLITFSIV</sequence>
<evidence type="ECO:0000313" key="3">
    <source>
        <dbReference type="Proteomes" id="UP000005239"/>
    </source>
</evidence>